<sequence>MVRQASVERKTGETAIAVTLNLDVAPGEKQAINVSTGVGFLDHMLTALSKHGGLQLDLQCKGDLEIDDHHTVEDCGIALGEAFKKALGERRGIKRYGYAYAPLDEALSRAVIDISSRPYFVGHLPFTREKIGDREYSQLRAARRSRGCFVVASTVLRLVQYPLQPVDWHAVSWCPAPRGMRAAGTRCWGPAEQQTSRNWPCQPADTRDVQLQSSLTELTPVSTEMISHFLESFAFASGVTLHVDSIRGTNNHHIAEASFKALALAIRMAITETGSNDVPSTKGVLAI</sequence>
<evidence type="ECO:0000256" key="8">
    <source>
        <dbReference type="ARBA" id="ARBA00023239"/>
    </source>
</evidence>
<comment type="pathway">
    <text evidence="2 9">Amino-acid biosynthesis; L-histidine biosynthesis; L-histidine from 5-phospho-alpha-D-ribose 1-diphosphate: step 6/9.</text>
</comment>
<gene>
    <name evidence="10" type="ORF">A1Q1_04294</name>
</gene>
<dbReference type="AlphaFoldDB" id="J5SR07"/>
<dbReference type="VEuPathDB" id="FungiDB:A1Q1_04294"/>
<dbReference type="HOGENOM" id="CLU_044308_3_0_1"/>
<keyword evidence="6" id="KW-0028">Amino-acid biosynthesis</keyword>
<keyword evidence="7 9" id="KW-0368">Histidine biosynthesis</keyword>
<dbReference type="Pfam" id="PF00475">
    <property type="entry name" value="IGPD"/>
    <property type="match status" value="2"/>
</dbReference>
<dbReference type="GO" id="GO:0004424">
    <property type="term" value="F:imidazoleglycerol-phosphate dehydratase activity"/>
    <property type="evidence" value="ECO:0007669"/>
    <property type="project" value="UniProtKB-EC"/>
</dbReference>
<dbReference type="Proteomes" id="UP000002748">
    <property type="component" value="Unassembled WGS sequence"/>
</dbReference>
<evidence type="ECO:0000313" key="10">
    <source>
        <dbReference type="EMBL" id="EJT47051.1"/>
    </source>
</evidence>
<evidence type="ECO:0000256" key="7">
    <source>
        <dbReference type="ARBA" id="ARBA00023102"/>
    </source>
</evidence>
<accession>J5SR07</accession>
<dbReference type="EC" id="4.2.1.19" evidence="4 9"/>
<dbReference type="GO" id="GO:0000105">
    <property type="term" value="P:L-histidine biosynthetic process"/>
    <property type="evidence" value="ECO:0007669"/>
    <property type="project" value="UniProtKB-UniPathway"/>
</dbReference>
<dbReference type="UniPathway" id="UPA00031">
    <property type="reaction ID" value="UER00011"/>
</dbReference>
<evidence type="ECO:0000256" key="9">
    <source>
        <dbReference type="RuleBase" id="RU000598"/>
    </source>
</evidence>
<dbReference type="OrthoDB" id="447729at2759"/>
<evidence type="ECO:0000256" key="1">
    <source>
        <dbReference type="ARBA" id="ARBA00001723"/>
    </source>
</evidence>
<dbReference type="InterPro" id="IPR020565">
    <property type="entry name" value="ImidazoleglycerP_deHydtase_CS"/>
</dbReference>
<comment type="caution">
    <text evidence="10">The sequence shown here is derived from an EMBL/GenBank/DDBJ whole genome shotgun (WGS) entry which is preliminary data.</text>
</comment>
<dbReference type="KEGG" id="tasa:A1Q1_04294"/>
<dbReference type="EMBL" id="ALBS01000266">
    <property type="protein sequence ID" value="EJT47051.1"/>
    <property type="molecule type" value="Genomic_DNA"/>
</dbReference>
<dbReference type="CDD" id="cd07914">
    <property type="entry name" value="IGPD"/>
    <property type="match status" value="1"/>
</dbReference>
<dbReference type="HAMAP" id="MF_00076">
    <property type="entry name" value="HisB"/>
    <property type="match status" value="1"/>
</dbReference>
<evidence type="ECO:0000313" key="11">
    <source>
        <dbReference type="Proteomes" id="UP000002748"/>
    </source>
</evidence>
<evidence type="ECO:0000256" key="6">
    <source>
        <dbReference type="ARBA" id="ARBA00022605"/>
    </source>
</evidence>
<dbReference type="RefSeq" id="XP_014178146.1">
    <property type="nucleotide sequence ID" value="XM_014322671.1"/>
</dbReference>
<organism evidence="10 11">
    <name type="scientific">Trichosporon asahii var. asahii (strain ATCC 90039 / CBS 2479 / JCM 2466 / KCTC 7840 / NBRC 103889/ NCYC 2677 / UAMH 7654)</name>
    <name type="common">Yeast</name>
    <dbReference type="NCBI Taxonomy" id="1186058"/>
    <lineage>
        <taxon>Eukaryota</taxon>
        <taxon>Fungi</taxon>
        <taxon>Dikarya</taxon>
        <taxon>Basidiomycota</taxon>
        <taxon>Agaricomycotina</taxon>
        <taxon>Tremellomycetes</taxon>
        <taxon>Trichosporonales</taxon>
        <taxon>Trichosporonaceae</taxon>
        <taxon>Trichosporon</taxon>
    </lineage>
</organism>
<dbReference type="InterPro" id="IPR000807">
    <property type="entry name" value="ImidazoleglycerolP_deHydtase"/>
</dbReference>
<name>J5SR07_TRIAS</name>
<keyword evidence="8 9" id="KW-0456">Lyase</keyword>
<dbReference type="PROSITE" id="PS00954">
    <property type="entry name" value="IGP_DEHYDRATASE_1"/>
    <property type="match status" value="1"/>
</dbReference>
<dbReference type="PROSITE" id="PS00955">
    <property type="entry name" value="IGP_DEHYDRATASE_2"/>
    <property type="match status" value="1"/>
</dbReference>
<dbReference type="SUPFAM" id="SSF54211">
    <property type="entry name" value="Ribosomal protein S5 domain 2-like"/>
    <property type="match status" value="3"/>
</dbReference>
<proteinExistence type="inferred from homology"/>
<reference evidence="10 11" key="1">
    <citation type="journal article" date="2012" name="Eukaryot. Cell">
        <title>Draft genome sequence of CBS 2479, the standard type strain of Trichosporon asahii.</title>
        <authorList>
            <person name="Yang R.Y."/>
            <person name="Li H.T."/>
            <person name="Zhu H."/>
            <person name="Zhou G.P."/>
            <person name="Wang M."/>
            <person name="Wang L."/>
        </authorList>
    </citation>
    <scope>NUCLEOTIDE SEQUENCE [LARGE SCALE GENOMIC DNA]</scope>
    <source>
        <strain evidence="11">ATCC 90039 / CBS 2479 / JCM 2466 / KCTC 7840 / NCYC 2677 / UAMH 7654</strain>
    </source>
</reference>
<dbReference type="InterPro" id="IPR038494">
    <property type="entry name" value="IGPD_sf"/>
</dbReference>
<evidence type="ECO:0000256" key="4">
    <source>
        <dbReference type="ARBA" id="ARBA00012075"/>
    </source>
</evidence>
<dbReference type="FunFam" id="3.30.230.40:FF:000004">
    <property type="entry name" value="Imidazoleglycerol-phosphate dehydratase"/>
    <property type="match status" value="1"/>
</dbReference>
<dbReference type="GeneID" id="25987807"/>
<dbReference type="InterPro" id="IPR020568">
    <property type="entry name" value="Ribosomal_Su5_D2-typ_SF"/>
</dbReference>
<evidence type="ECO:0000256" key="5">
    <source>
        <dbReference type="ARBA" id="ARBA00016664"/>
    </source>
</evidence>
<dbReference type="PANTHER" id="PTHR23133">
    <property type="entry name" value="IMIDAZOLEGLYCEROL-PHOSPHATE DEHYDRATASE HIS7"/>
    <property type="match status" value="1"/>
</dbReference>
<comment type="catalytic activity">
    <reaction evidence="1 9">
        <text>D-erythro-1-(imidazol-4-yl)glycerol 3-phosphate = 3-(imidazol-4-yl)-2-oxopropyl phosphate + H2O</text>
        <dbReference type="Rhea" id="RHEA:11040"/>
        <dbReference type="ChEBI" id="CHEBI:15377"/>
        <dbReference type="ChEBI" id="CHEBI:57766"/>
        <dbReference type="ChEBI" id="CHEBI:58278"/>
        <dbReference type="EC" id="4.2.1.19"/>
    </reaction>
</comment>
<protein>
    <recommendedName>
        <fullName evidence="5 9">Imidazoleglycerol-phosphate dehydratase</fullName>
        <ecNumber evidence="4 9">4.2.1.19</ecNumber>
    </recommendedName>
</protein>
<evidence type="ECO:0000256" key="2">
    <source>
        <dbReference type="ARBA" id="ARBA00005047"/>
    </source>
</evidence>
<dbReference type="PANTHER" id="PTHR23133:SF2">
    <property type="entry name" value="IMIDAZOLEGLYCEROL-PHOSPHATE DEHYDRATASE"/>
    <property type="match status" value="1"/>
</dbReference>
<dbReference type="Gene3D" id="3.30.230.40">
    <property type="entry name" value="Imidazole glycerol phosphate dehydratase, domain 1"/>
    <property type="match status" value="3"/>
</dbReference>
<comment type="similarity">
    <text evidence="3 9">Belongs to the imidazoleglycerol-phosphate dehydratase family.</text>
</comment>
<evidence type="ECO:0000256" key="3">
    <source>
        <dbReference type="ARBA" id="ARBA00007481"/>
    </source>
</evidence>